<name>A0A444VPC2_9FLAO</name>
<dbReference type="RefSeq" id="WP_129652341.1">
    <property type="nucleotide sequence ID" value="NZ_ML142907.1"/>
</dbReference>
<sequence length="315" mass="35230">MTFRKKTLYTLCCALFLGAVFSMNAQNKIPLEGRWDLEMEFEGKTVPSWLEIKHSGHATLIGRFVFAFGSARPVAEVKTFGDNQFSFSIPRQWEPEGTDMVFHGALVDGKLKGTMIYTDGSVNHWTGVRAPKLAYTENPKWDKPIEVFNGKDLTGWHTDRDPNQWVVKDGILTSPESGANLITDEKFQDFKLHVEFRYPEGSNSGIYLRGRYEVQIEDDKGLEPLDIYIGGVYGFLEPTENAAKSAGEWQTYDITLIGRRVTVVLNGRPVITDATIPGITGGALDSKEGEPGPFMIQGDHGPIEYRSFVVTPLKK</sequence>
<proteinExistence type="predicted"/>
<dbReference type="InterPro" id="IPR010496">
    <property type="entry name" value="AL/BT2_dom"/>
</dbReference>
<keyword evidence="1" id="KW-0732">Signal</keyword>
<feature type="signal peptide" evidence="1">
    <location>
        <begin position="1"/>
        <end position="25"/>
    </location>
</feature>
<dbReference type="Pfam" id="PF06439">
    <property type="entry name" value="3keto-disac_hyd"/>
    <property type="match status" value="1"/>
</dbReference>
<dbReference type="AlphaFoldDB" id="A0A444VPC2"/>
<feature type="domain" description="3-keto-alpha-glucoside-1,2-lyase/3-keto-2-hydroxy-glucal hydratase" evidence="2">
    <location>
        <begin position="144"/>
        <end position="309"/>
    </location>
</feature>
<dbReference type="Gene3D" id="2.60.120.560">
    <property type="entry name" value="Exo-inulinase, domain 1"/>
    <property type="match status" value="1"/>
</dbReference>
<organism evidence="3 4">
    <name type="scientific">Flagellimonas olearia</name>
    <dbReference type="NCBI Taxonomy" id="552546"/>
    <lineage>
        <taxon>Bacteria</taxon>
        <taxon>Pseudomonadati</taxon>
        <taxon>Bacteroidota</taxon>
        <taxon>Flavobacteriia</taxon>
        <taxon>Flavobacteriales</taxon>
        <taxon>Flavobacteriaceae</taxon>
        <taxon>Flagellimonas</taxon>
    </lineage>
</organism>
<accession>A0A444VPC2</accession>
<gene>
    <name evidence="3" type="ORF">DN53_00040</name>
</gene>
<protein>
    <recommendedName>
        <fullName evidence="2">3-keto-alpha-glucoside-1,2-lyase/3-keto-2-hydroxy-glucal hydratase domain-containing protein</fullName>
    </recommendedName>
</protein>
<evidence type="ECO:0000313" key="3">
    <source>
        <dbReference type="EMBL" id="RYC52645.1"/>
    </source>
</evidence>
<reference evidence="3 4" key="1">
    <citation type="submission" date="2014-04" db="EMBL/GenBank/DDBJ databases">
        <title>Whole genome of Muricauda olearia.</title>
        <authorList>
            <person name="Zhang X.-H."/>
            <person name="Tang K."/>
        </authorList>
    </citation>
    <scope>NUCLEOTIDE SEQUENCE [LARGE SCALE GENOMIC DNA]</scope>
    <source>
        <strain evidence="3 4">Th120</strain>
    </source>
</reference>
<feature type="chain" id="PRO_5019266144" description="3-keto-alpha-glucoside-1,2-lyase/3-keto-2-hydroxy-glucal hydratase domain-containing protein" evidence="1">
    <location>
        <begin position="26"/>
        <end position="315"/>
    </location>
</feature>
<evidence type="ECO:0000313" key="4">
    <source>
        <dbReference type="Proteomes" id="UP000290261"/>
    </source>
</evidence>
<dbReference type="EMBL" id="JJMP01000001">
    <property type="protein sequence ID" value="RYC52645.1"/>
    <property type="molecule type" value="Genomic_DNA"/>
</dbReference>
<dbReference type="GO" id="GO:0016787">
    <property type="term" value="F:hydrolase activity"/>
    <property type="evidence" value="ECO:0007669"/>
    <property type="project" value="InterPro"/>
</dbReference>
<comment type="caution">
    <text evidence="3">The sequence shown here is derived from an EMBL/GenBank/DDBJ whole genome shotgun (WGS) entry which is preliminary data.</text>
</comment>
<keyword evidence="4" id="KW-1185">Reference proteome</keyword>
<dbReference type="Proteomes" id="UP000290261">
    <property type="component" value="Unassembled WGS sequence"/>
</dbReference>
<evidence type="ECO:0000256" key="1">
    <source>
        <dbReference type="SAM" id="SignalP"/>
    </source>
</evidence>
<evidence type="ECO:0000259" key="2">
    <source>
        <dbReference type="Pfam" id="PF06439"/>
    </source>
</evidence>